<feature type="compositionally biased region" description="Acidic residues" evidence="1">
    <location>
        <begin position="12"/>
        <end position="24"/>
    </location>
</feature>
<dbReference type="AlphaFoldDB" id="F0YS00"/>
<accession>F0YS00</accession>
<feature type="region of interest" description="Disordered" evidence="1">
    <location>
        <begin position="1"/>
        <end position="38"/>
    </location>
</feature>
<reference evidence="2 3" key="1">
    <citation type="journal article" date="2011" name="Proc. Natl. Acad. Sci. U.S.A.">
        <title>Niche of harmful alga Aureococcus anophagefferens revealed through ecogenomics.</title>
        <authorList>
            <person name="Gobler C.J."/>
            <person name="Berry D.L."/>
            <person name="Dyhrman S.T."/>
            <person name="Wilhelm S.W."/>
            <person name="Salamov A."/>
            <person name="Lobanov A.V."/>
            <person name="Zhang Y."/>
            <person name="Collier J.L."/>
            <person name="Wurch L.L."/>
            <person name="Kustka A.B."/>
            <person name="Dill B.D."/>
            <person name="Shah M."/>
            <person name="VerBerkmoes N.C."/>
            <person name="Kuo A."/>
            <person name="Terry A."/>
            <person name="Pangilinan J."/>
            <person name="Lindquist E.A."/>
            <person name="Lucas S."/>
            <person name="Paulsen I.T."/>
            <person name="Hattenrath-Lehmann T.K."/>
            <person name="Talmage S.C."/>
            <person name="Walker E.A."/>
            <person name="Koch F."/>
            <person name="Burson A.M."/>
            <person name="Marcoval M.A."/>
            <person name="Tang Y.Z."/>
            <person name="Lecleir G.R."/>
            <person name="Coyne K.J."/>
            <person name="Berg G.M."/>
            <person name="Bertrand E.M."/>
            <person name="Saito M.A."/>
            <person name="Gladyshev V.N."/>
            <person name="Grigoriev I.V."/>
        </authorList>
    </citation>
    <scope>NUCLEOTIDE SEQUENCE [LARGE SCALE GENOMIC DNA]</scope>
    <source>
        <strain evidence="3">CCMP 1984</strain>
    </source>
</reference>
<feature type="non-terminal residue" evidence="2">
    <location>
        <position position="1"/>
    </location>
</feature>
<sequence>DEGELAARLDFGDAEPSSDDEDDASAPGADTTVVGGDPEPVVLEALRDYGDDGSFVGDGGFDSDAGHEEFGRFLSDTNDVGVARVSLVRHDGSFLTIFRGKVCMVPDVHYWENDDYDFDRPWEIPLHEFKQDDERILSNAAILTTDCLKEDDDANVYRARGIELRFRWAQDTSDFMPFAYNDPWRTKQIHALDNFYALLEFAGAWR</sequence>
<protein>
    <submittedName>
        <fullName evidence="2">Uncharacterized protein</fullName>
    </submittedName>
</protein>
<dbReference type="KEGG" id="aaf:AURANDRAFT_69190"/>
<dbReference type="RefSeq" id="XP_009043192.1">
    <property type="nucleotide sequence ID" value="XM_009044944.1"/>
</dbReference>
<feature type="compositionally biased region" description="Basic and acidic residues" evidence="1">
    <location>
        <begin position="1"/>
        <end position="11"/>
    </location>
</feature>
<evidence type="ECO:0000313" key="3">
    <source>
        <dbReference type="Proteomes" id="UP000002729"/>
    </source>
</evidence>
<evidence type="ECO:0000313" key="2">
    <source>
        <dbReference type="EMBL" id="EGB02110.1"/>
    </source>
</evidence>
<dbReference type="InParanoid" id="F0YS00"/>
<dbReference type="EMBL" id="GL833806">
    <property type="protein sequence ID" value="EGB02110.1"/>
    <property type="molecule type" value="Genomic_DNA"/>
</dbReference>
<name>F0YS00_AURAN</name>
<organism evidence="3">
    <name type="scientific">Aureococcus anophagefferens</name>
    <name type="common">Harmful bloom alga</name>
    <dbReference type="NCBI Taxonomy" id="44056"/>
    <lineage>
        <taxon>Eukaryota</taxon>
        <taxon>Sar</taxon>
        <taxon>Stramenopiles</taxon>
        <taxon>Ochrophyta</taxon>
        <taxon>Pelagophyceae</taxon>
        <taxon>Pelagomonadales</taxon>
        <taxon>Pelagomonadaceae</taxon>
        <taxon>Aureococcus</taxon>
    </lineage>
</organism>
<gene>
    <name evidence="2" type="ORF">AURANDRAFT_69190</name>
</gene>
<evidence type="ECO:0000256" key="1">
    <source>
        <dbReference type="SAM" id="MobiDB-lite"/>
    </source>
</evidence>
<dbReference type="GeneID" id="20227304"/>
<keyword evidence="3" id="KW-1185">Reference proteome</keyword>
<proteinExistence type="predicted"/>
<dbReference type="Proteomes" id="UP000002729">
    <property type="component" value="Unassembled WGS sequence"/>
</dbReference>